<feature type="chain" id="PRO_5045174142" description="Nuclear transport factor 2 family protein" evidence="1">
    <location>
        <begin position="21"/>
        <end position="171"/>
    </location>
</feature>
<reference evidence="2 3" key="1">
    <citation type="submission" date="2023-07" db="EMBL/GenBank/DDBJ databases">
        <title>Sorghum-associated microbial communities from plants grown in Nebraska, USA.</title>
        <authorList>
            <person name="Schachtman D."/>
        </authorList>
    </citation>
    <scope>NUCLEOTIDE SEQUENCE [LARGE SCALE GENOMIC DNA]</scope>
    <source>
        <strain evidence="2 3">584</strain>
    </source>
</reference>
<organism evidence="2 3">
    <name type="scientific">Inquilinus ginsengisoli</name>
    <dbReference type="NCBI Taxonomy" id="363840"/>
    <lineage>
        <taxon>Bacteria</taxon>
        <taxon>Pseudomonadati</taxon>
        <taxon>Pseudomonadota</taxon>
        <taxon>Alphaproteobacteria</taxon>
        <taxon>Rhodospirillales</taxon>
        <taxon>Rhodospirillaceae</taxon>
        <taxon>Inquilinus</taxon>
    </lineage>
</organism>
<evidence type="ECO:0008006" key="4">
    <source>
        <dbReference type="Google" id="ProtNLM"/>
    </source>
</evidence>
<dbReference type="Proteomes" id="UP001262410">
    <property type="component" value="Unassembled WGS sequence"/>
</dbReference>
<dbReference type="EMBL" id="JAVDPW010000020">
    <property type="protein sequence ID" value="MDR6294470.1"/>
    <property type="molecule type" value="Genomic_DNA"/>
</dbReference>
<feature type="signal peptide" evidence="1">
    <location>
        <begin position="1"/>
        <end position="20"/>
    </location>
</feature>
<name>A0ABU1K0T0_9PROT</name>
<evidence type="ECO:0000256" key="1">
    <source>
        <dbReference type="SAM" id="SignalP"/>
    </source>
</evidence>
<keyword evidence="3" id="KW-1185">Reference proteome</keyword>
<evidence type="ECO:0000313" key="2">
    <source>
        <dbReference type="EMBL" id="MDR6294470.1"/>
    </source>
</evidence>
<evidence type="ECO:0000313" key="3">
    <source>
        <dbReference type="Proteomes" id="UP001262410"/>
    </source>
</evidence>
<gene>
    <name evidence="2" type="ORF">E9232_007024</name>
</gene>
<accession>A0ABU1K0T0</accession>
<dbReference type="RefSeq" id="WP_309802010.1">
    <property type="nucleotide sequence ID" value="NZ_JAVDPW010000020.1"/>
</dbReference>
<comment type="caution">
    <text evidence="2">The sequence shown here is derived from an EMBL/GenBank/DDBJ whole genome shotgun (WGS) entry which is preliminary data.</text>
</comment>
<proteinExistence type="predicted"/>
<keyword evidence="1" id="KW-0732">Signal</keyword>
<sequence>MRGLATALLLSLGLAQPAWSQEADRVPDSEILTWAAEACKAKDFTGFFGHFAQNPAVFAAHVGPQVEIRKLAAPHQLVATVAGQDYRDFKIAMVDYSWVDADSAARVEAGKSQSFEDLELTFSDLGKDSWRVGYTKAEFRGEHELVRTYGPPGAYVFAFRDGCWRLTQDLR</sequence>
<protein>
    <recommendedName>
        <fullName evidence="4">Nuclear transport factor 2 family protein</fullName>
    </recommendedName>
</protein>